<proteinExistence type="predicted"/>
<dbReference type="InterPro" id="IPR016181">
    <property type="entry name" value="Acyl_CoA_acyltransferase"/>
</dbReference>
<dbReference type="SUPFAM" id="SSF55729">
    <property type="entry name" value="Acyl-CoA N-acyltransferases (Nat)"/>
    <property type="match status" value="1"/>
</dbReference>
<dbReference type="CDD" id="cd04301">
    <property type="entry name" value="NAT_SF"/>
    <property type="match status" value="1"/>
</dbReference>
<comment type="caution">
    <text evidence="5">The sequence shown here is derived from an EMBL/GenBank/DDBJ whole genome shotgun (WGS) entry which is preliminary data.</text>
</comment>
<dbReference type="Proteomes" id="UP001178507">
    <property type="component" value="Unassembled WGS sequence"/>
</dbReference>
<keyword evidence="3" id="KW-0812">Transmembrane</keyword>
<feature type="domain" description="N-acetyltransferase" evidence="4">
    <location>
        <begin position="186"/>
        <end position="331"/>
    </location>
</feature>
<keyword evidence="3" id="KW-0472">Membrane</keyword>
<sequence>MAGTFELATGLESPPLAFLVPLFQLGPWLVLLLIGWALYTIVNPVNDTVPEGRMPSLGEWLDTRAPKLAGSWGGRAPPSAEDVADARSKIAKADDLKLETVTSLGELWEQYTFCTREIVQEVPSMVVERNFLVSTLLQLTSFPTTLSDWSIYEACALEELDAGPSGTVLGSLSQDRTTLPDQPRQVVLECGKMIENYGLSLLIRTPGGSDIIGASVLRVKRLPEGCHISDDMEEVQCTVDADVVLDAGALEAVGYIESIAVARPWRGAGLASKLLSFMEDKAQAWGLRLIALHVHRDNWSALRFYQKKGFEVTSDWLGWGEQFFLLLKPLFI</sequence>
<evidence type="ECO:0000313" key="5">
    <source>
        <dbReference type="EMBL" id="CAJ1393611.1"/>
    </source>
</evidence>
<dbReference type="Pfam" id="PF00583">
    <property type="entry name" value="Acetyltransf_1"/>
    <property type="match status" value="1"/>
</dbReference>
<accession>A0AA36ITZ8</accession>
<organism evidence="5 6">
    <name type="scientific">Effrenium voratum</name>
    <dbReference type="NCBI Taxonomy" id="2562239"/>
    <lineage>
        <taxon>Eukaryota</taxon>
        <taxon>Sar</taxon>
        <taxon>Alveolata</taxon>
        <taxon>Dinophyceae</taxon>
        <taxon>Suessiales</taxon>
        <taxon>Symbiodiniaceae</taxon>
        <taxon>Effrenium</taxon>
    </lineage>
</organism>
<dbReference type="PROSITE" id="PS51186">
    <property type="entry name" value="GNAT"/>
    <property type="match status" value="1"/>
</dbReference>
<dbReference type="PANTHER" id="PTHR42919">
    <property type="entry name" value="N-ALPHA-ACETYLTRANSFERASE"/>
    <property type="match status" value="1"/>
</dbReference>
<protein>
    <recommendedName>
        <fullName evidence="4">N-acetyltransferase domain-containing protein</fullName>
    </recommendedName>
</protein>
<evidence type="ECO:0000256" key="1">
    <source>
        <dbReference type="ARBA" id="ARBA00022679"/>
    </source>
</evidence>
<feature type="transmembrane region" description="Helical" evidence="3">
    <location>
        <begin position="16"/>
        <end position="39"/>
    </location>
</feature>
<dbReference type="Gene3D" id="3.40.630.30">
    <property type="match status" value="1"/>
</dbReference>
<evidence type="ECO:0000256" key="3">
    <source>
        <dbReference type="SAM" id="Phobius"/>
    </source>
</evidence>
<keyword evidence="2" id="KW-0012">Acyltransferase</keyword>
<dbReference type="EMBL" id="CAUJNA010002602">
    <property type="protein sequence ID" value="CAJ1393611.1"/>
    <property type="molecule type" value="Genomic_DNA"/>
</dbReference>
<evidence type="ECO:0000259" key="4">
    <source>
        <dbReference type="PROSITE" id="PS51186"/>
    </source>
</evidence>
<keyword evidence="3" id="KW-1133">Transmembrane helix</keyword>
<reference evidence="5" key="1">
    <citation type="submission" date="2023-08" db="EMBL/GenBank/DDBJ databases">
        <authorList>
            <person name="Chen Y."/>
            <person name="Shah S."/>
            <person name="Dougan E. K."/>
            <person name="Thang M."/>
            <person name="Chan C."/>
        </authorList>
    </citation>
    <scope>NUCLEOTIDE SEQUENCE</scope>
</reference>
<gene>
    <name evidence="5" type="ORF">EVOR1521_LOCUS18440</name>
</gene>
<keyword evidence="6" id="KW-1185">Reference proteome</keyword>
<evidence type="ECO:0000256" key="2">
    <source>
        <dbReference type="ARBA" id="ARBA00023315"/>
    </source>
</evidence>
<evidence type="ECO:0000313" key="6">
    <source>
        <dbReference type="Proteomes" id="UP001178507"/>
    </source>
</evidence>
<dbReference type="InterPro" id="IPR000182">
    <property type="entry name" value="GNAT_dom"/>
</dbReference>
<keyword evidence="1" id="KW-0808">Transferase</keyword>
<dbReference type="InterPro" id="IPR051556">
    <property type="entry name" value="N-term/lysine_N-AcTrnsfr"/>
</dbReference>
<dbReference type="GO" id="GO:0016747">
    <property type="term" value="F:acyltransferase activity, transferring groups other than amino-acyl groups"/>
    <property type="evidence" value="ECO:0007669"/>
    <property type="project" value="InterPro"/>
</dbReference>
<dbReference type="AlphaFoldDB" id="A0AA36ITZ8"/>
<dbReference type="PANTHER" id="PTHR42919:SF8">
    <property type="entry name" value="N-ALPHA-ACETYLTRANSFERASE 50"/>
    <property type="match status" value="1"/>
</dbReference>
<name>A0AA36ITZ8_9DINO</name>